<dbReference type="AlphaFoldDB" id="A0A199UBM7"/>
<organism evidence="1">
    <name type="scientific">Manihot esculenta</name>
    <name type="common">Cassava</name>
    <name type="synonym">Jatropha manihot</name>
    <dbReference type="NCBI Taxonomy" id="3983"/>
    <lineage>
        <taxon>Eukaryota</taxon>
        <taxon>Viridiplantae</taxon>
        <taxon>Streptophyta</taxon>
        <taxon>Embryophyta</taxon>
        <taxon>Tracheophyta</taxon>
        <taxon>Spermatophyta</taxon>
        <taxon>Magnoliopsida</taxon>
        <taxon>eudicotyledons</taxon>
        <taxon>Gunneridae</taxon>
        <taxon>Pentapetalae</taxon>
        <taxon>rosids</taxon>
        <taxon>fabids</taxon>
        <taxon>Malpighiales</taxon>
        <taxon>Euphorbiaceae</taxon>
        <taxon>Crotonoideae</taxon>
        <taxon>Manihoteae</taxon>
        <taxon>Manihot</taxon>
    </lineage>
</organism>
<sequence>MIAQLIWYKEEGLACGFYLVYSGCHQFFWQSHHLVLKDFTLLELFPWLC</sequence>
<proteinExistence type="predicted"/>
<reference evidence="1" key="1">
    <citation type="submission" date="2016-02" db="EMBL/GenBank/DDBJ databases">
        <title>WGS assembly of Manihot esculenta.</title>
        <authorList>
            <person name="Bredeson J.V."/>
            <person name="Prochnik S.E."/>
            <person name="Lyons J.B."/>
            <person name="Schmutz J."/>
            <person name="Grimwood J."/>
            <person name="Vrebalov J."/>
            <person name="Bart R.S."/>
            <person name="Amuge T."/>
            <person name="Ferguson M.E."/>
            <person name="Green R."/>
            <person name="Putnam N."/>
            <person name="Stites J."/>
            <person name="Rounsley S."/>
            <person name="Rokhsar D.S."/>
        </authorList>
    </citation>
    <scope>NUCLEOTIDE SEQUENCE [LARGE SCALE GENOMIC DNA]</scope>
    <source>
        <tissue evidence="1">Leaf</tissue>
    </source>
</reference>
<gene>
    <name evidence="1" type="ORF">MANES_S035300</name>
</gene>
<accession>A0A199UBM7</accession>
<evidence type="ECO:0000313" key="1">
    <source>
        <dbReference type="EMBL" id="OAY22042.1"/>
    </source>
</evidence>
<protein>
    <submittedName>
        <fullName evidence="1">Uncharacterized protein</fullName>
    </submittedName>
</protein>
<dbReference type="EMBL" id="KV450539">
    <property type="protein sequence ID" value="OAY22042.1"/>
    <property type="molecule type" value="Genomic_DNA"/>
</dbReference>
<name>A0A199UBM7_MANES</name>